<feature type="region of interest" description="Disordered" evidence="1">
    <location>
        <begin position="784"/>
        <end position="803"/>
    </location>
</feature>
<evidence type="ECO:0000313" key="2">
    <source>
        <dbReference type="EMBL" id="KAK6736610.1"/>
    </source>
</evidence>
<gene>
    <name evidence="2" type="primary">Necator_chrII.g7152</name>
    <name evidence="2" type="ORF">RB195_019359</name>
</gene>
<feature type="compositionally biased region" description="Basic and acidic residues" evidence="1">
    <location>
        <begin position="1362"/>
        <end position="1371"/>
    </location>
</feature>
<feature type="compositionally biased region" description="Basic residues" evidence="1">
    <location>
        <begin position="1520"/>
        <end position="1533"/>
    </location>
</feature>
<accession>A0ABR1CFI4</accession>
<feature type="compositionally biased region" description="Polar residues" evidence="1">
    <location>
        <begin position="267"/>
        <end position="276"/>
    </location>
</feature>
<feature type="region of interest" description="Disordered" evidence="1">
    <location>
        <begin position="444"/>
        <end position="468"/>
    </location>
</feature>
<proteinExistence type="predicted"/>
<name>A0ABR1CFI4_NECAM</name>
<evidence type="ECO:0008006" key="4">
    <source>
        <dbReference type="Google" id="ProtNLM"/>
    </source>
</evidence>
<feature type="compositionally biased region" description="Polar residues" evidence="1">
    <location>
        <begin position="246"/>
        <end position="259"/>
    </location>
</feature>
<protein>
    <recommendedName>
        <fullName evidence="4">C2H2-type domain-containing protein</fullName>
    </recommendedName>
</protein>
<reference evidence="2 3" key="1">
    <citation type="submission" date="2023-08" db="EMBL/GenBank/DDBJ databases">
        <title>A Necator americanus chromosomal reference genome.</title>
        <authorList>
            <person name="Ilik V."/>
            <person name="Petrzelkova K.J."/>
            <person name="Pardy F."/>
            <person name="Fuh T."/>
            <person name="Niatou-Singa F.S."/>
            <person name="Gouil Q."/>
            <person name="Baker L."/>
            <person name="Ritchie M.E."/>
            <person name="Jex A.R."/>
            <person name="Gazzola D."/>
            <person name="Li H."/>
            <person name="Toshio Fujiwara R."/>
            <person name="Zhan B."/>
            <person name="Aroian R.V."/>
            <person name="Pafco B."/>
            <person name="Schwarz E.M."/>
        </authorList>
    </citation>
    <scope>NUCLEOTIDE SEQUENCE [LARGE SCALE GENOMIC DNA]</scope>
    <source>
        <strain evidence="2 3">Aroian</strain>
        <tissue evidence="2">Whole animal</tissue>
    </source>
</reference>
<feature type="compositionally biased region" description="Basic and acidic residues" evidence="1">
    <location>
        <begin position="278"/>
        <end position="287"/>
    </location>
</feature>
<sequence>MEQVVVIEVELLLAPFGLQRRAFHVMVEFALGDLYDEVAAKNIGAVINREESYECKYCPMFQISGASLCDSDSGRAHAAAHRIAFEALLEPSPVLVCPICDLPQKTSELACVFGCMFNDLDLVEHLEQEHGEVLRDEMVCDFSDPRYLFTTFRQKQTPSTPSSADRHAIDEANAVNDERNTIILSDGDVDSNASDCDDLEEKYSRYDSTEESSFEECQDGRDVGSDASEPGVVTANRSKSVRGHETSLSQESPAETTGFGNEHRNDGAQTSVNIGTNRIREHTEGRKREQMKGVSFIACLICDWSPLMFRDSHKMREEISSHVRSHIREEANKLPSRADNSITDQRLLSCMDFSLEEYFEKEHLTDLSGTINSRIMERVYSDLLTKLFGICVPVVYRILHGNNGNPFRPPDAARNRRKAKVSSKSKDNPRLKCLSGTLRTFKRTLSNSTETTESSNADSTTQESSDLPGIGNFESVQHIQCARAECGHSLLTPADKIAIVHHIAAHIRHDEARLLSRAGASPVVTCDCGVTIGSPMGYIYHVVHDHVFEQRQFSQIAATIVSYLMLIVETAIESVLAVRLDFRTTKWTLWCAYFCLEEDEGDEQLFSDSTDLNEHWLKLWEDLIDESVTGKSMTLGDTIKLFEMHPFVDEHRLQTRKHKSVPVMDSDKIHNSLTKIWRRLNSWANDPITRQHLACDSRWIRLSQIRRRVLLESRKGDHRQSDDLCRITVIGNSAFSDIGSRHSLKSNHFSDVVNEEARTTGSPVAEAPGALQYDMACCSGSSSNQTVGDSSNPESSCDVTMPSSSSRDDNFVVNENVLGGKLLHCKICAHLSISATNTATIKDHCALHAIMEGRMLCALYIHRAADRPQSCPFCCIEINIYKAMEFIEHMKMKHMEKARMIYDRYLHRYFPQSKIFSGPYPPTFEAADNSFSRGDFIIRCQRSDCCGVNPVVVLPYEKTIQLSDVDIAVVKHILWHVRNDSFLDLNLVEMDLLTRALMIRLSSSQTRQILFMARRVTKEFYRYSEPDVVKYIQAKMDEIGFVLFGINKGLVFQMVFTRRFVRDQSGMLIYPPCVCRLCVDKELPRYSSDRRKRAFVAYAHPVVLHILEHLSARQLPERLTSSADNLRWKSSCRMDGLRFKSVSTAIRHVLHAHNELVEISALDIVLEDMGVFQIFRDAMSVVLGEQSWQLEEALGFGAYNVKPCPKPAFFSEEPNEHLVAIHRADCAQHWDPSAALCTCESMATQEAASSSETTSQFRNFRLKTTSLRDMPEESAACYEEFLHGVEGHEGVELPSPNAAVTNTEESCDQARTTQSMLPSNGHDLSEPVVAPLVSVKVELTEEHSDNQPVIDQTILPAGLPTDRLRSDERTKQQRKRLASKKAKQKLKEIKREIDGIVLPQRNKALPLKNVIQGPKTVAAALVAALGSPTKTASSLPVPPRSPLPQARGETGEELDCVFPNDTEGASNPLSNSRRAATKVVARGEKESQSDSGFAAKKPRLVSANENNNVEAPKSDSSSTRSKRRLRSSSRRKPAISEPSLQ</sequence>
<feature type="region of interest" description="Disordered" evidence="1">
    <location>
        <begin position="403"/>
        <end position="431"/>
    </location>
</feature>
<feature type="compositionally biased region" description="Polar residues" evidence="1">
    <location>
        <begin position="1463"/>
        <end position="1474"/>
    </location>
</feature>
<keyword evidence="3" id="KW-1185">Reference proteome</keyword>
<evidence type="ECO:0000313" key="3">
    <source>
        <dbReference type="Proteomes" id="UP001303046"/>
    </source>
</evidence>
<evidence type="ECO:0000256" key="1">
    <source>
        <dbReference type="SAM" id="MobiDB-lite"/>
    </source>
</evidence>
<organism evidence="2 3">
    <name type="scientific">Necator americanus</name>
    <name type="common">Human hookworm</name>
    <dbReference type="NCBI Taxonomy" id="51031"/>
    <lineage>
        <taxon>Eukaryota</taxon>
        <taxon>Metazoa</taxon>
        <taxon>Ecdysozoa</taxon>
        <taxon>Nematoda</taxon>
        <taxon>Chromadorea</taxon>
        <taxon>Rhabditida</taxon>
        <taxon>Rhabditina</taxon>
        <taxon>Rhabditomorpha</taxon>
        <taxon>Strongyloidea</taxon>
        <taxon>Ancylostomatidae</taxon>
        <taxon>Bunostominae</taxon>
        <taxon>Necator</taxon>
    </lineage>
</organism>
<feature type="region of interest" description="Disordered" evidence="1">
    <location>
        <begin position="1428"/>
        <end position="1541"/>
    </location>
</feature>
<feature type="compositionally biased region" description="Low complexity" evidence="1">
    <location>
        <begin position="446"/>
        <end position="461"/>
    </location>
</feature>
<dbReference type="EMBL" id="JAVFWL010000002">
    <property type="protein sequence ID" value="KAK6736610.1"/>
    <property type="molecule type" value="Genomic_DNA"/>
</dbReference>
<feature type="region of interest" description="Disordered" evidence="1">
    <location>
        <begin position="1360"/>
        <end position="1383"/>
    </location>
</feature>
<feature type="compositionally biased region" description="Basic residues" evidence="1">
    <location>
        <begin position="1372"/>
        <end position="1383"/>
    </location>
</feature>
<comment type="caution">
    <text evidence="2">The sequence shown here is derived from an EMBL/GenBank/DDBJ whole genome shotgun (WGS) entry which is preliminary data.</text>
</comment>
<dbReference type="Proteomes" id="UP001303046">
    <property type="component" value="Unassembled WGS sequence"/>
</dbReference>
<feature type="region of interest" description="Disordered" evidence="1">
    <location>
        <begin position="204"/>
        <end position="287"/>
    </location>
</feature>